<dbReference type="PANTHER" id="PTHR36838">
    <property type="entry name" value="AUXIN EFFLUX CARRIER FAMILY PROTEIN"/>
    <property type="match status" value="1"/>
</dbReference>
<comment type="caution">
    <text evidence="8">The sequence shown here is derived from an EMBL/GenBank/DDBJ whole genome shotgun (WGS) entry which is preliminary data.</text>
</comment>
<dbReference type="PANTHER" id="PTHR36838:SF3">
    <property type="entry name" value="TRANSPORTER AUXIN EFFLUX CARRIER EC FAMILY"/>
    <property type="match status" value="1"/>
</dbReference>
<feature type="transmembrane region" description="Helical" evidence="7">
    <location>
        <begin position="35"/>
        <end position="53"/>
    </location>
</feature>
<gene>
    <name evidence="8" type="ORF">ENN26_08825</name>
</gene>
<feature type="transmembrane region" description="Helical" evidence="7">
    <location>
        <begin position="88"/>
        <end position="105"/>
    </location>
</feature>
<keyword evidence="5 7" id="KW-1133">Transmembrane helix</keyword>
<protein>
    <submittedName>
        <fullName evidence="8">AEC family transporter</fullName>
    </submittedName>
</protein>
<keyword evidence="3" id="KW-1003">Cell membrane</keyword>
<proteinExistence type="predicted"/>
<dbReference type="AlphaFoldDB" id="A0A7C1CE14"/>
<evidence type="ECO:0000256" key="2">
    <source>
        <dbReference type="ARBA" id="ARBA00022448"/>
    </source>
</evidence>
<evidence type="ECO:0000313" key="8">
    <source>
        <dbReference type="EMBL" id="HDP15857.1"/>
    </source>
</evidence>
<evidence type="ECO:0000256" key="6">
    <source>
        <dbReference type="ARBA" id="ARBA00023136"/>
    </source>
</evidence>
<feature type="transmembrane region" description="Helical" evidence="7">
    <location>
        <begin position="268"/>
        <end position="288"/>
    </location>
</feature>
<evidence type="ECO:0000256" key="5">
    <source>
        <dbReference type="ARBA" id="ARBA00022989"/>
    </source>
</evidence>
<keyword evidence="4 7" id="KW-0812">Transmembrane</keyword>
<dbReference type="GO" id="GO:0055085">
    <property type="term" value="P:transmembrane transport"/>
    <property type="evidence" value="ECO:0007669"/>
    <property type="project" value="InterPro"/>
</dbReference>
<feature type="transmembrane region" description="Helical" evidence="7">
    <location>
        <begin position="239"/>
        <end position="256"/>
    </location>
</feature>
<dbReference type="InterPro" id="IPR004776">
    <property type="entry name" value="Mem_transp_PIN-like"/>
</dbReference>
<evidence type="ECO:0000256" key="3">
    <source>
        <dbReference type="ARBA" id="ARBA00022475"/>
    </source>
</evidence>
<dbReference type="GO" id="GO:0016020">
    <property type="term" value="C:membrane"/>
    <property type="evidence" value="ECO:0007669"/>
    <property type="project" value="UniProtKB-SubCell"/>
</dbReference>
<dbReference type="Pfam" id="PF03547">
    <property type="entry name" value="Mem_trans"/>
    <property type="match status" value="1"/>
</dbReference>
<name>A0A7C1CE14_9CREN</name>
<reference evidence="8" key="1">
    <citation type="journal article" date="2020" name="mSystems">
        <title>Genome- and Community-Level Interaction Insights into Carbon Utilization and Element Cycling Functions of Hydrothermarchaeota in Hydrothermal Sediment.</title>
        <authorList>
            <person name="Zhou Z."/>
            <person name="Liu Y."/>
            <person name="Xu W."/>
            <person name="Pan J."/>
            <person name="Luo Z.H."/>
            <person name="Li M."/>
        </authorList>
    </citation>
    <scope>NUCLEOTIDE SEQUENCE [LARGE SCALE GENOMIC DNA]</scope>
    <source>
        <strain evidence="8">SpSt-116</strain>
    </source>
</reference>
<evidence type="ECO:0000256" key="1">
    <source>
        <dbReference type="ARBA" id="ARBA00004141"/>
    </source>
</evidence>
<sequence length="289" mass="31714">MFQELLDIYLPLFSGLLFSYFYKPKENEVGLFAKIVLYVFLTPLLFTSTYSRLSGKHDLSVVNLSLLSSILVLVTFAVGRKLFKRKELILTSMFANAGYIPLGIAQNLWGNTGVASVGFYILGNNITSNILSPIYLANDRKESPLERLLKYPLTYAILLAVLFASLRLQIPEIVLEPISTLGNVASTVALVQLGVEVGSHLDFSLLDGIKTYFLRLVVAISITWLLIWLGLIGGIDSKVAIIESVMPSAVSCVVIARELGLDPKTTSGIVFVSTLISTFVFLPIALLFV</sequence>
<accession>A0A7C1CE14</accession>
<feature type="transmembrane region" description="Helical" evidence="7">
    <location>
        <begin position="6"/>
        <end position="23"/>
    </location>
</feature>
<feature type="transmembrane region" description="Helical" evidence="7">
    <location>
        <begin position="148"/>
        <end position="170"/>
    </location>
</feature>
<keyword evidence="2" id="KW-0813">Transport</keyword>
<evidence type="ECO:0000256" key="7">
    <source>
        <dbReference type="SAM" id="Phobius"/>
    </source>
</evidence>
<feature type="transmembrane region" description="Helical" evidence="7">
    <location>
        <begin position="59"/>
        <end position="79"/>
    </location>
</feature>
<keyword evidence="6 7" id="KW-0472">Membrane</keyword>
<feature type="transmembrane region" description="Helical" evidence="7">
    <location>
        <begin position="117"/>
        <end position="136"/>
    </location>
</feature>
<dbReference type="EMBL" id="DSAY01000162">
    <property type="protein sequence ID" value="HDP15857.1"/>
    <property type="molecule type" value="Genomic_DNA"/>
</dbReference>
<comment type="subcellular location">
    <subcellularLocation>
        <location evidence="1">Membrane</location>
        <topology evidence="1">Multi-pass membrane protein</topology>
    </subcellularLocation>
</comment>
<feature type="transmembrane region" description="Helical" evidence="7">
    <location>
        <begin position="212"/>
        <end position="232"/>
    </location>
</feature>
<organism evidence="8">
    <name type="scientific">Thermofilum adornatum</name>
    <dbReference type="NCBI Taxonomy" id="1365176"/>
    <lineage>
        <taxon>Archaea</taxon>
        <taxon>Thermoproteota</taxon>
        <taxon>Thermoprotei</taxon>
        <taxon>Thermofilales</taxon>
        <taxon>Thermofilaceae</taxon>
        <taxon>Thermofilum</taxon>
    </lineage>
</organism>
<evidence type="ECO:0000256" key="4">
    <source>
        <dbReference type="ARBA" id="ARBA00022692"/>
    </source>
</evidence>